<sequence length="120" mass="13721">MAESQYVGRASAQAGPSMSKELEDELVQKMAMSKFQQLEKVKLTGRRVILIRNAERVDRIFPDWMNMAFDANGKYQPYDLNQPLSLPNRTGSFHQFRYDAPITELGCVVSMMIGRALKFN</sequence>
<evidence type="ECO:0000313" key="1">
    <source>
        <dbReference type="EMBL" id="OUC41671.1"/>
    </source>
</evidence>
<feature type="non-terminal residue" evidence="1">
    <location>
        <position position="120"/>
    </location>
</feature>
<organism evidence="1 2">
    <name type="scientific">Trichinella nativa</name>
    <dbReference type="NCBI Taxonomy" id="6335"/>
    <lineage>
        <taxon>Eukaryota</taxon>
        <taxon>Metazoa</taxon>
        <taxon>Ecdysozoa</taxon>
        <taxon>Nematoda</taxon>
        <taxon>Enoplea</taxon>
        <taxon>Dorylaimia</taxon>
        <taxon>Trichinellida</taxon>
        <taxon>Trichinellidae</taxon>
        <taxon>Trichinella</taxon>
    </lineage>
</organism>
<dbReference type="GO" id="GO:0016791">
    <property type="term" value="F:phosphatase activity"/>
    <property type="evidence" value="ECO:0007669"/>
    <property type="project" value="UniProtKB-ARBA"/>
</dbReference>
<proteinExistence type="predicted"/>
<comment type="caution">
    <text evidence="1">The sequence shown here is derived from an EMBL/GenBank/DDBJ whole genome shotgun (WGS) entry which is preliminary data.</text>
</comment>
<dbReference type="Proteomes" id="UP000243006">
    <property type="component" value="Unassembled WGS sequence"/>
</dbReference>
<protein>
    <recommendedName>
        <fullName evidence="3">Phosphoglycerate mutase family protein</fullName>
    </recommendedName>
</protein>
<dbReference type="AlphaFoldDB" id="A0A1Y3E9L3"/>
<name>A0A1Y3E9L3_9BILA</name>
<dbReference type="InterPro" id="IPR029033">
    <property type="entry name" value="His_PPase_superfam"/>
</dbReference>
<dbReference type="EMBL" id="LVZM01020423">
    <property type="protein sequence ID" value="OUC41671.1"/>
    <property type="molecule type" value="Genomic_DNA"/>
</dbReference>
<dbReference type="Gene3D" id="3.40.50.1240">
    <property type="entry name" value="Phosphoglycerate mutase-like"/>
    <property type="match status" value="1"/>
</dbReference>
<accession>A0A1Y3E9L3</accession>
<gene>
    <name evidence="1" type="ORF">D917_10755</name>
</gene>
<reference evidence="1 2" key="1">
    <citation type="submission" date="2015-04" db="EMBL/GenBank/DDBJ databases">
        <title>Draft genome of the roundworm Trichinella nativa.</title>
        <authorList>
            <person name="Mitreva M."/>
        </authorList>
    </citation>
    <scope>NUCLEOTIDE SEQUENCE [LARGE SCALE GENOMIC DNA]</scope>
    <source>
        <strain evidence="1 2">ISS45</strain>
    </source>
</reference>
<evidence type="ECO:0000313" key="2">
    <source>
        <dbReference type="Proteomes" id="UP000243006"/>
    </source>
</evidence>
<evidence type="ECO:0008006" key="3">
    <source>
        <dbReference type="Google" id="ProtNLM"/>
    </source>
</evidence>